<dbReference type="EMBL" id="SNWF01000005">
    <property type="protein sequence ID" value="TDN89802.1"/>
    <property type="molecule type" value="Genomic_DNA"/>
</dbReference>
<dbReference type="AlphaFoldDB" id="A0A4R6G5T5"/>
<dbReference type="RefSeq" id="WP_112991902.1">
    <property type="nucleotide sequence ID" value="NZ_PTLZ01000002.1"/>
</dbReference>
<gene>
    <name evidence="1" type="ORF">EV677_1864</name>
</gene>
<organism evidence="1 2">
    <name type="scientific">Herminiimonas fonticola</name>
    <dbReference type="NCBI Taxonomy" id="303380"/>
    <lineage>
        <taxon>Bacteria</taxon>
        <taxon>Pseudomonadati</taxon>
        <taxon>Pseudomonadota</taxon>
        <taxon>Betaproteobacteria</taxon>
        <taxon>Burkholderiales</taxon>
        <taxon>Oxalobacteraceae</taxon>
        <taxon>Herminiimonas</taxon>
    </lineage>
</organism>
<proteinExistence type="predicted"/>
<comment type="caution">
    <text evidence="1">The sequence shown here is derived from an EMBL/GenBank/DDBJ whole genome shotgun (WGS) entry which is preliminary data.</text>
</comment>
<evidence type="ECO:0000313" key="2">
    <source>
        <dbReference type="Proteomes" id="UP000294737"/>
    </source>
</evidence>
<dbReference type="OrthoDB" id="5892745at2"/>
<evidence type="ECO:0000313" key="1">
    <source>
        <dbReference type="EMBL" id="TDN89802.1"/>
    </source>
</evidence>
<dbReference type="Proteomes" id="UP000294737">
    <property type="component" value="Unassembled WGS sequence"/>
</dbReference>
<keyword evidence="2" id="KW-1185">Reference proteome</keyword>
<sequence>MANTSGKAYALTCLCPIEKGHHNGTAYSDEVRHRLQDWGLLEHSPMAKVPQTYLCRYFVLDDVYYESLAGTEFGGTFYDFMSIFSDKFRRRALPREDHLKSKYIVFSCNLHGDLDAYLRGMWAAISEDIKHIWQFCYGFDQVTDADSFVVYIKKCQLKAALFFVGSNDDPLPEQLKALYLKQEFSRFAADHQGMPAAQLQQAYQAFIQRVEPLNLAGPAWTPGQSAL</sequence>
<protein>
    <submittedName>
        <fullName evidence="1">Uncharacterized protein</fullName>
    </submittedName>
</protein>
<name>A0A4R6G5T5_9BURK</name>
<reference evidence="1 2" key="1">
    <citation type="submission" date="2019-03" db="EMBL/GenBank/DDBJ databases">
        <title>Genomic Encyclopedia of Type Strains, Phase IV (KMG-IV): sequencing the most valuable type-strain genomes for metagenomic binning, comparative biology and taxonomic classification.</title>
        <authorList>
            <person name="Goeker M."/>
        </authorList>
    </citation>
    <scope>NUCLEOTIDE SEQUENCE [LARGE SCALE GENOMIC DNA]</scope>
    <source>
        <strain evidence="1 2">DSM 18555</strain>
    </source>
</reference>
<accession>A0A4R6G5T5</accession>